<keyword evidence="7 16" id="KW-0032">Aminotransferase</keyword>
<dbReference type="InterPro" id="IPR004838">
    <property type="entry name" value="NHTrfase_class1_PyrdxlP-BS"/>
</dbReference>
<dbReference type="GO" id="GO:0030170">
    <property type="term" value="F:pyridoxal phosphate binding"/>
    <property type="evidence" value="ECO:0007669"/>
    <property type="project" value="InterPro"/>
</dbReference>
<evidence type="ECO:0000256" key="6">
    <source>
        <dbReference type="ARBA" id="ARBA00015959"/>
    </source>
</evidence>
<evidence type="ECO:0000256" key="9">
    <source>
        <dbReference type="ARBA" id="ARBA00022878"/>
    </source>
</evidence>
<comment type="similarity">
    <text evidence="3">Belongs to the class-I pyridoxal-phosphate-dependent aminotransferase family.</text>
</comment>
<dbReference type="PANTHER" id="PTHR45744:SF2">
    <property type="entry name" value="TYROSINE AMINOTRANSFERASE"/>
    <property type="match status" value="1"/>
</dbReference>
<evidence type="ECO:0000256" key="14">
    <source>
        <dbReference type="PIRSR" id="PIRSR000517-1"/>
    </source>
</evidence>
<organism evidence="16 17">
    <name type="scientific">Dinothrombium tinctorium</name>
    <dbReference type="NCBI Taxonomy" id="1965070"/>
    <lineage>
        <taxon>Eukaryota</taxon>
        <taxon>Metazoa</taxon>
        <taxon>Ecdysozoa</taxon>
        <taxon>Arthropoda</taxon>
        <taxon>Chelicerata</taxon>
        <taxon>Arachnida</taxon>
        <taxon>Acari</taxon>
        <taxon>Acariformes</taxon>
        <taxon>Trombidiformes</taxon>
        <taxon>Prostigmata</taxon>
        <taxon>Anystina</taxon>
        <taxon>Parasitengona</taxon>
        <taxon>Trombidioidea</taxon>
        <taxon>Trombidiidae</taxon>
        <taxon>Dinothrombium</taxon>
    </lineage>
</organism>
<dbReference type="PANTHER" id="PTHR45744">
    <property type="entry name" value="TYROSINE AMINOTRANSFERASE"/>
    <property type="match status" value="1"/>
</dbReference>
<dbReference type="GO" id="GO:0004838">
    <property type="term" value="F:L-tyrosine-2-oxoglutarate transaminase activity"/>
    <property type="evidence" value="ECO:0007669"/>
    <property type="project" value="InterPro"/>
</dbReference>
<sequence>YVLMFVKMKKKSNWNIKPTKFAVNTINPIRKVIENLSVEPNPNKSFIALSIGDPTTYGNLKPCDEIIEAMVESIKSNENNGYFPSTGAENSRKAVAEYCSVPNAMLQAEDIFLTSGCSHALDMCIALLANPGDNILIPRPGFPLYKTLAFGYGIEVKEYDLDPDKNWQIDLSHLESLIDSKTVAILYNNPSNPCGSVFSEQHIRDLLEVAERHCLPIIADEIYENMVFSGEKFLPIASLTTEVPVLSCRGTTKRFLIPGYRLGWIQMHDRHCRFGPQVRKSLTQLCQRIMGANSIVQGALPTILKRTPEHFYDMSVKIVQENALFVYNTFVTVPGLSPIKPAGAMYIMVGVDMRCFPSFKNDMEFIERIVSEESVFCLPGAVFNFPNYFRIVLTLPQELTKEACLRIAEFCKRYYVCYDLKK</sequence>
<comment type="subunit">
    <text evidence="4">Homodimer.</text>
</comment>
<evidence type="ECO:0000256" key="3">
    <source>
        <dbReference type="ARBA" id="ARBA00007441"/>
    </source>
</evidence>
<name>A0A443QT90_9ACAR</name>
<dbReference type="UniPathway" id="UPA00139">
    <property type="reaction ID" value="UER00338"/>
</dbReference>
<evidence type="ECO:0000256" key="5">
    <source>
        <dbReference type="ARBA" id="ARBA00012749"/>
    </source>
</evidence>
<gene>
    <name evidence="16" type="ORF">B4U79_00751</name>
</gene>
<evidence type="ECO:0000259" key="15">
    <source>
        <dbReference type="Pfam" id="PF00155"/>
    </source>
</evidence>
<comment type="pathway">
    <text evidence="2">Amino-acid degradation; L-phenylalanine degradation; acetoacetate and fumarate from L-phenylalanine: step 2/6.</text>
</comment>
<dbReference type="PROSITE" id="PS00105">
    <property type="entry name" value="AA_TRANSFER_CLASS_1"/>
    <property type="match status" value="1"/>
</dbReference>
<dbReference type="InterPro" id="IPR005957">
    <property type="entry name" value="Tyrosine_aminoTrfase"/>
</dbReference>
<accession>A0A443QT90</accession>
<dbReference type="EC" id="2.6.1.5" evidence="5"/>
<dbReference type="GO" id="GO:0006572">
    <property type="term" value="P:L-tyrosine catabolic process"/>
    <property type="evidence" value="ECO:0007669"/>
    <property type="project" value="UniProtKB-KW"/>
</dbReference>
<comment type="cofactor">
    <cofactor evidence="1 14">
        <name>pyridoxal 5'-phosphate</name>
        <dbReference type="ChEBI" id="CHEBI:597326"/>
    </cofactor>
</comment>
<keyword evidence="11" id="KW-0585">Phenylalanine catabolism</keyword>
<keyword evidence="8 16" id="KW-0808">Transferase</keyword>
<dbReference type="InterPro" id="IPR015424">
    <property type="entry name" value="PyrdxlP-dep_Trfase"/>
</dbReference>
<feature type="modified residue" description="N6-(pyridoxal phosphate)lysine" evidence="14">
    <location>
        <position position="253"/>
    </location>
</feature>
<dbReference type="InterPro" id="IPR004839">
    <property type="entry name" value="Aminotransferase_I/II_large"/>
</dbReference>
<dbReference type="AlphaFoldDB" id="A0A443QT90"/>
<dbReference type="OrthoDB" id="7042322at2759"/>
<dbReference type="FunFam" id="3.40.640.10:FF:000048">
    <property type="entry name" value="tyrosine aminotransferase"/>
    <property type="match status" value="1"/>
</dbReference>
<evidence type="ECO:0000256" key="11">
    <source>
        <dbReference type="ARBA" id="ARBA00023232"/>
    </source>
</evidence>
<protein>
    <recommendedName>
        <fullName evidence="6">Tyrosine aminotransferase</fullName>
        <ecNumber evidence="5">2.6.1.5</ecNumber>
    </recommendedName>
    <alternativeName>
        <fullName evidence="12">L-tyrosine:2-oxoglutarate aminotransferase</fullName>
    </alternativeName>
</protein>
<dbReference type="InterPro" id="IPR005958">
    <property type="entry name" value="TyrNic_aminoTrfase"/>
</dbReference>
<feature type="non-terminal residue" evidence="16">
    <location>
        <position position="1"/>
    </location>
</feature>
<dbReference type="CDD" id="cd00609">
    <property type="entry name" value="AAT_like"/>
    <property type="match status" value="1"/>
</dbReference>
<keyword evidence="17" id="KW-1185">Reference proteome</keyword>
<dbReference type="STRING" id="1965070.A0A443QT90"/>
<evidence type="ECO:0000256" key="4">
    <source>
        <dbReference type="ARBA" id="ARBA00011738"/>
    </source>
</evidence>
<dbReference type="Pfam" id="PF00155">
    <property type="entry name" value="Aminotran_1_2"/>
    <property type="match status" value="1"/>
</dbReference>
<dbReference type="InterPro" id="IPR015422">
    <property type="entry name" value="PyrdxlP-dep_Trfase_small"/>
</dbReference>
<reference evidence="16 17" key="1">
    <citation type="journal article" date="2018" name="Gigascience">
        <title>Genomes of trombidid mites reveal novel predicted allergens and laterally-transferred genes associated with secondary metabolism.</title>
        <authorList>
            <person name="Dong X."/>
            <person name="Chaisiri K."/>
            <person name="Xia D."/>
            <person name="Armstrong S.D."/>
            <person name="Fang Y."/>
            <person name="Donnelly M.J."/>
            <person name="Kadowaki T."/>
            <person name="McGarry J.W."/>
            <person name="Darby A.C."/>
            <person name="Makepeace B.L."/>
        </authorList>
    </citation>
    <scope>NUCLEOTIDE SEQUENCE [LARGE SCALE GENOMIC DNA]</scope>
    <source>
        <strain evidence="16">UoL-WK</strain>
    </source>
</reference>
<dbReference type="NCBIfam" id="TIGR01264">
    <property type="entry name" value="tyr_amTase_E"/>
    <property type="match status" value="1"/>
</dbReference>
<comment type="catalytic activity">
    <reaction evidence="13">
        <text>L-tyrosine + 2-oxoglutarate = 3-(4-hydroxyphenyl)pyruvate + L-glutamate</text>
        <dbReference type="Rhea" id="RHEA:15093"/>
        <dbReference type="ChEBI" id="CHEBI:16810"/>
        <dbReference type="ChEBI" id="CHEBI:29985"/>
        <dbReference type="ChEBI" id="CHEBI:36242"/>
        <dbReference type="ChEBI" id="CHEBI:58315"/>
        <dbReference type="EC" id="2.6.1.5"/>
    </reaction>
</comment>
<feature type="domain" description="Aminotransferase class I/classII large" evidence="15">
    <location>
        <begin position="46"/>
        <end position="407"/>
    </location>
</feature>
<dbReference type="Gene3D" id="3.40.640.10">
    <property type="entry name" value="Type I PLP-dependent aspartate aminotransferase-like (Major domain)"/>
    <property type="match status" value="1"/>
</dbReference>
<evidence type="ECO:0000256" key="1">
    <source>
        <dbReference type="ARBA" id="ARBA00001933"/>
    </source>
</evidence>
<dbReference type="Gene3D" id="3.90.1150.10">
    <property type="entry name" value="Aspartate Aminotransferase, domain 1"/>
    <property type="match status" value="1"/>
</dbReference>
<dbReference type="Proteomes" id="UP000285301">
    <property type="component" value="Unassembled WGS sequence"/>
</dbReference>
<evidence type="ECO:0000256" key="7">
    <source>
        <dbReference type="ARBA" id="ARBA00022576"/>
    </source>
</evidence>
<evidence type="ECO:0000256" key="10">
    <source>
        <dbReference type="ARBA" id="ARBA00022898"/>
    </source>
</evidence>
<evidence type="ECO:0000256" key="13">
    <source>
        <dbReference type="ARBA" id="ARBA00047798"/>
    </source>
</evidence>
<dbReference type="GO" id="GO:0006559">
    <property type="term" value="P:L-phenylalanine catabolic process"/>
    <property type="evidence" value="ECO:0007669"/>
    <property type="project" value="UniProtKB-UniPathway"/>
</dbReference>
<dbReference type="InterPro" id="IPR015421">
    <property type="entry name" value="PyrdxlP-dep_Trfase_major"/>
</dbReference>
<proteinExistence type="inferred from homology"/>
<evidence type="ECO:0000256" key="8">
    <source>
        <dbReference type="ARBA" id="ARBA00022679"/>
    </source>
</evidence>
<dbReference type="NCBIfam" id="TIGR01265">
    <property type="entry name" value="tyr_nico_aTase"/>
    <property type="match status" value="1"/>
</dbReference>
<dbReference type="PIRSF" id="PIRSF000517">
    <property type="entry name" value="Tyr_transaminase"/>
    <property type="match status" value="1"/>
</dbReference>
<comment type="caution">
    <text evidence="16">The sequence shown here is derived from an EMBL/GenBank/DDBJ whole genome shotgun (WGS) entry which is preliminary data.</text>
</comment>
<evidence type="ECO:0000313" key="17">
    <source>
        <dbReference type="Proteomes" id="UP000285301"/>
    </source>
</evidence>
<evidence type="ECO:0000313" key="16">
    <source>
        <dbReference type="EMBL" id="RWS06234.1"/>
    </source>
</evidence>
<dbReference type="SUPFAM" id="SSF53383">
    <property type="entry name" value="PLP-dependent transferases"/>
    <property type="match status" value="1"/>
</dbReference>
<evidence type="ECO:0000256" key="12">
    <source>
        <dbReference type="ARBA" id="ARBA00031696"/>
    </source>
</evidence>
<evidence type="ECO:0000256" key="2">
    <source>
        <dbReference type="ARBA" id="ARBA00005203"/>
    </source>
</evidence>
<dbReference type="EMBL" id="NCKU01004255">
    <property type="protein sequence ID" value="RWS06234.1"/>
    <property type="molecule type" value="Genomic_DNA"/>
</dbReference>
<keyword evidence="9" id="KW-0828">Tyrosine catabolism</keyword>
<keyword evidence="10" id="KW-0663">Pyridoxal phosphate</keyword>
<dbReference type="PRINTS" id="PR00753">
    <property type="entry name" value="ACCSYNTHASE"/>
</dbReference>